<reference evidence="1" key="1">
    <citation type="journal article" date="2013" name="Genome Biol.">
        <title>Comparative genomics of the core and accessory genomes of 48 Sinorhizobium strains comprising five genospecies.</title>
        <authorList>
            <person name="Sugawara M."/>
            <person name="Epstein B."/>
            <person name="Badgley B.D."/>
            <person name="Unno T."/>
            <person name="Xu L."/>
            <person name="Reese J."/>
            <person name="Gyaneshwar P."/>
            <person name="Denny R."/>
            <person name="Mudge J."/>
            <person name="Bharti A.K."/>
            <person name="Farmer A.D."/>
            <person name="May G.D."/>
            <person name="Woodward J.E."/>
            <person name="Medigue C."/>
            <person name="Vallenet D."/>
            <person name="Lajus A."/>
            <person name="Rouy Z."/>
            <person name="Martinez-Vaz B."/>
            <person name="Tiffin P."/>
            <person name="Young N.D."/>
            <person name="Sadowsky M.J."/>
        </authorList>
    </citation>
    <scope>NUCLEOTIDE SEQUENCE</scope>
    <source>
        <strain evidence="1">M30</strain>
    </source>
</reference>
<comment type="caution">
    <text evidence="1">The sequence shown here is derived from an EMBL/GenBank/DDBJ whole genome shotgun (WGS) entry which is preliminary data.</text>
</comment>
<dbReference type="AlphaFoldDB" id="A0A6A7ZV45"/>
<dbReference type="EMBL" id="WISP01000174">
    <property type="protein sequence ID" value="MQW06756.1"/>
    <property type="molecule type" value="Genomic_DNA"/>
</dbReference>
<proteinExistence type="predicted"/>
<gene>
    <name evidence="1" type="ORF">GHK45_24420</name>
</gene>
<protein>
    <submittedName>
        <fullName evidence="1">Uncharacterized protein</fullName>
    </submittedName>
</protein>
<evidence type="ECO:0000313" key="1">
    <source>
        <dbReference type="EMBL" id="MQW06756.1"/>
    </source>
</evidence>
<sequence length="98" mass="11020">MVGAGSACLSRDRLEYLRWIFREDLRKQFIRAYGNDAVGKVAEIAHVEVTMTVARQRLLPRQHSDPWDRSACPALFFPSFQPASGNASSMTLRILLPG</sequence>
<organism evidence="1">
    <name type="scientific">Rhizobium meliloti</name>
    <name type="common">Ensifer meliloti</name>
    <name type="synonym">Sinorhizobium meliloti</name>
    <dbReference type="NCBI Taxonomy" id="382"/>
    <lineage>
        <taxon>Bacteria</taxon>
        <taxon>Pseudomonadati</taxon>
        <taxon>Pseudomonadota</taxon>
        <taxon>Alphaproteobacteria</taxon>
        <taxon>Hyphomicrobiales</taxon>
        <taxon>Rhizobiaceae</taxon>
        <taxon>Sinorhizobium/Ensifer group</taxon>
        <taxon>Sinorhizobium</taxon>
    </lineage>
</organism>
<accession>A0A6A7ZV45</accession>
<name>A0A6A7ZV45_RHIML</name>